<evidence type="ECO:0000256" key="1">
    <source>
        <dbReference type="SAM" id="MobiDB-lite"/>
    </source>
</evidence>
<feature type="region of interest" description="Disordered" evidence="1">
    <location>
        <begin position="1"/>
        <end position="24"/>
    </location>
</feature>
<keyword evidence="3" id="KW-1185">Reference proteome</keyword>
<reference evidence="2 3" key="1">
    <citation type="journal article" date="2018" name="Front. Plant Sci.">
        <title>Red Clover (Trifolium pratense) and Zigzag Clover (T. medium) - A Picture of Genomic Similarities and Differences.</title>
        <authorList>
            <person name="Dluhosova J."/>
            <person name="Istvanek J."/>
            <person name="Nedelnik J."/>
            <person name="Repkova J."/>
        </authorList>
    </citation>
    <scope>NUCLEOTIDE SEQUENCE [LARGE SCALE GENOMIC DNA]</scope>
    <source>
        <strain evidence="3">cv. 10/8</strain>
        <tissue evidence="2">Leaf</tissue>
    </source>
</reference>
<accession>A0A392S1R2</accession>
<feature type="compositionally biased region" description="Basic and acidic residues" evidence="1">
    <location>
        <begin position="1"/>
        <end position="11"/>
    </location>
</feature>
<dbReference type="EMBL" id="LXQA010303578">
    <property type="protein sequence ID" value="MCI42362.1"/>
    <property type="molecule type" value="Genomic_DNA"/>
</dbReference>
<feature type="non-terminal residue" evidence="2">
    <location>
        <position position="24"/>
    </location>
</feature>
<evidence type="ECO:0000313" key="3">
    <source>
        <dbReference type="Proteomes" id="UP000265520"/>
    </source>
</evidence>
<sequence>MHLKVKIEKHLTGGNPFHTPPHPA</sequence>
<organism evidence="2 3">
    <name type="scientific">Trifolium medium</name>
    <dbReference type="NCBI Taxonomy" id="97028"/>
    <lineage>
        <taxon>Eukaryota</taxon>
        <taxon>Viridiplantae</taxon>
        <taxon>Streptophyta</taxon>
        <taxon>Embryophyta</taxon>
        <taxon>Tracheophyta</taxon>
        <taxon>Spermatophyta</taxon>
        <taxon>Magnoliopsida</taxon>
        <taxon>eudicotyledons</taxon>
        <taxon>Gunneridae</taxon>
        <taxon>Pentapetalae</taxon>
        <taxon>rosids</taxon>
        <taxon>fabids</taxon>
        <taxon>Fabales</taxon>
        <taxon>Fabaceae</taxon>
        <taxon>Papilionoideae</taxon>
        <taxon>50 kb inversion clade</taxon>
        <taxon>NPAAA clade</taxon>
        <taxon>Hologalegina</taxon>
        <taxon>IRL clade</taxon>
        <taxon>Trifolieae</taxon>
        <taxon>Trifolium</taxon>
    </lineage>
</organism>
<dbReference type="AlphaFoldDB" id="A0A392S1R2"/>
<name>A0A392S1R2_9FABA</name>
<evidence type="ECO:0000313" key="2">
    <source>
        <dbReference type="EMBL" id="MCI42362.1"/>
    </source>
</evidence>
<protein>
    <submittedName>
        <fullName evidence="2">Uncharacterized protein</fullName>
    </submittedName>
</protein>
<dbReference type="Proteomes" id="UP000265520">
    <property type="component" value="Unassembled WGS sequence"/>
</dbReference>
<proteinExistence type="predicted"/>
<comment type="caution">
    <text evidence="2">The sequence shown here is derived from an EMBL/GenBank/DDBJ whole genome shotgun (WGS) entry which is preliminary data.</text>
</comment>